<dbReference type="Proteomes" id="UP001396334">
    <property type="component" value="Unassembled WGS sequence"/>
</dbReference>
<organism evidence="2 3">
    <name type="scientific">Hibiscus sabdariffa</name>
    <name type="common">roselle</name>
    <dbReference type="NCBI Taxonomy" id="183260"/>
    <lineage>
        <taxon>Eukaryota</taxon>
        <taxon>Viridiplantae</taxon>
        <taxon>Streptophyta</taxon>
        <taxon>Embryophyta</taxon>
        <taxon>Tracheophyta</taxon>
        <taxon>Spermatophyta</taxon>
        <taxon>Magnoliopsida</taxon>
        <taxon>eudicotyledons</taxon>
        <taxon>Gunneridae</taxon>
        <taxon>Pentapetalae</taxon>
        <taxon>rosids</taxon>
        <taxon>malvids</taxon>
        <taxon>Malvales</taxon>
        <taxon>Malvaceae</taxon>
        <taxon>Malvoideae</taxon>
        <taxon>Hibiscus</taxon>
    </lineage>
</organism>
<dbReference type="EMBL" id="JBBPBN010000257">
    <property type="protein sequence ID" value="KAK8491975.1"/>
    <property type="molecule type" value="Genomic_DNA"/>
</dbReference>
<accession>A0ABR2AFM4</accession>
<name>A0ABR2AFM4_9ROSI</name>
<keyword evidence="3" id="KW-1185">Reference proteome</keyword>
<feature type="region of interest" description="Disordered" evidence="1">
    <location>
        <begin position="389"/>
        <end position="412"/>
    </location>
</feature>
<reference evidence="2 3" key="1">
    <citation type="journal article" date="2024" name="G3 (Bethesda)">
        <title>Genome assembly of Hibiscus sabdariffa L. provides insights into metabolisms of medicinal natural products.</title>
        <authorList>
            <person name="Kim T."/>
        </authorList>
    </citation>
    <scope>NUCLEOTIDE SEQUENCE [LARGE SCALE GENOMIC DNA]</scope>
    <source>
        <strain evidence="2">TK-2024</strain>
        <tissue evidence="2">Old leaves</tissue>
    </source>
</reference>
<gene>
    <name evidence="2" type="ORF">V6N11_014099</name>
</gene>
<evidence type="ECO:0000313" key="2">
    <source>
        <dbReference type="EMBL" id="KAK8491975.1"/>
    </source>
</evidence>
<protein>
    <submittedName>
        <fullName evidence="2">Uncharacterized protein</fullName>
    </submittedName>
</protein>
<evidence type="ECO:0000256" key="1">
    <source>
        <dbReference type="SAM" id="MobiDB-lite"/>
    </source>
</evidence>
<proteinExistence type="predicted"/>
<comment type="caution">
    <text evidence="2">The sequence shown here is derived from an EMBL/GenBank/DDBJ whole genome shotgun (WGS) entry which is preliminary data.</text>
</comment>
<evidence type="ECO:0000313" key="3">
    <source>
        <dbReference type="Proteomes" id="UP001396334"/>
    </source>
</evidence>
<sequence>MPSLSPPPTRRRRHLQDKAKNLTLLNKREKKALSMLLVKRASSNQTKAHTRKGFRKAPAPFLLTAQLRAGTQLVALARHSAPRLTSVAKTFSLCACLSNTKRGRSVSRVSWAPDPRRPRANTHRLRHGLPGYLILFAPHAFAPQRRFWRLSLSTRFTAYVPFTPSHSEEHLPPPSYRGCWHGVSRGFFLESCHDRALDERALRAGLALLHSRDIAGSGFRPLSKIPHCCPPWESGPCLSPSVADHPKRPAKHHWLGQPLPDQLPNTTQAHQTALFSFLQDLARTVRQIPTRYAPWYSSSVVVETPPLSLKLKGRPEERTTRAQLRATALTAARSYCMHGSDEAFYFRKEKGRGSHRVSMWKTKTERKTGEKVAVAKAYSSTILDRKSPIQSVGSPAMQPPYPMEESNQDRKKDAVIESITSHYSIFT</sequence>